<feature type="region of interest" description="Disordered" evidence="3">
    <location>
        <begin position="1155"/>
        <end position="1175"/>
    </location>
</feature>
<dbReference type="EMBL" id="JXXN02000178">
    <property type="protein sequence ID" value="THD28335.1"/>
    <property type="molecule type" value="Genomic_DNA"/>
</dbReference>
<dbReference type="SMART" id="SM00192">
    <property type="entry name" value="LDLa"/>
    <property type="match status" value="1"/>
</dbReference>
<proteinExistence type="predicted"/>
<evidence type="ECO:0000313" key="8">
    <source>
        <dbReference type="Proteomes" id="UP000230066"/>
    </source>
</evidence>
<dbReference type="SUPFAM" id="SSF49854">
    <property type="entry name" value="Spermadhesin, CUB domain"/>
    <property type="match status" value="1"/>
</dbReference>
<protein>
    <submittedName>
        <fullName evidence="7">Neuropilin and tolloid protein 2</fullName>
    </submittedName>
</protein>
<dbReference type="SUPFAM" id="SSF57424">
    <property type="entry name" value="LDL receptor-like module"/>
    <property type="match status" value="1"/>
</dbReference>
<dbReference type="InterPro" id="IPR052129">
    <property type="entry name" value="Spermadhesin-Link_domain"/>
</dbReference>
<comment type="caution">
    <text evidence="7">The sequence shown here is derived from an EMBL/GenBank/DDBJ whole genome shotgun (WGS) entry which is preliminary data.</text>
</comment>
<evidence type="ECO:0000256" key="3">
    <source>
        <dbReference type="SAM" id="MobiDB-lite"/>
    </source>
</evidence>
<accession>A0A4E0RKJ7</accession>
<feature type="compositionally biased region" description="Low complexity" evidence="3">
    <location>
        <begin position="1163"/>
        <end position="1175"/>
    </location>
</feature>
<feature type="region of interest" description="Disordered" evidence="3">
    <location>
        <begin position="765"/>
        <end position="886"/>
    </location>
</feature>
<comment type="caution">
    <text evidence="2">Lacks conserved residue(s) required for the propagation of feature annotation.</text>
</comment>
<keyword evidence="4" id="KW-0472">Membrane</keyword>
<sequence>MLQISHFILVPLYSRCLVLVSLVTWIKTDPIVFVTNPTTVTMPIGQSKSPPDWNRTRTDRPVPHSTQVSFGSIDPGGWNTPKHVPSQLAQHRQNPSWRRKRRFADADRESLPGQDPRCDNFLHSVEVVQPRDPSVMTDFFGVSAAQKRVKEYQFQTPNWPKPFPFEVDCIKIISAPTKHHRILLNFRGVFELEPEPNCLGDFLEVRDGAFGFSPLLGRFCSRRVPNVGNGIQTTGQFMWLRFRSDSTIQHRGFQAVYRFYETSYDTSSDQVFRFRHRMDMKAGETWKLDQNFLLGNLQDYSQDLRHLPIEAAFDIRAPNGTNIVIFVNRVKAPQSFSWTCDPDQLREENPRFRCLRKSPLYFGPTSEQLLTSDANVRLNKIALQDPSSIIDGRHTLFEVYEKWSISAYSPPCPKVRRFCDDTVGLPKTEKAMEWQKHFHFRYPRSVIRILLPSILEEPPKLNLTRRSRAVAPQELGEKSVAGRQVKLPYLEQMPEFEFQISVLKQISSSRKSPCEENWIACDRETCIPQRFWCDGISNCPQRQDEGQHCTLLSMDPNAIGPDGRRLADQGKSSYELRKEQEAQEAEAARLAAQKLHLSILGSLGLILAIVTVTCVVMAVRRRKRTQIRVQAIKNTDHPIPSVITPMESKPLRLNHIMSTGKLLEKAPTTPNATDGRHLRREGRTRPVFTLTKSNSIPEQDEVTSIMRREESTTFTGGGGDTGWNSTDSMNAPLLWHKQTASGTGSGNNKMQGNHHIQMDGAQWNNTVPSNLLFHGTGSSRPSAEPETGTPRVGRSPVKQAGRIGPSGGLAVITMATGTGTAITAPISGPSPTHSTRQSRPGAQTDRLGGRSVLGRTATSSSTQHTAKAPDTSRRVGVHASPKDETRWISGTRVTSVVNQANTAETTVGSRRFRAEDKLEGQLHGGHQDSRMPYHQSSADQQQKPHQHHLPSCRLISRTQSWGGGLRLAGTEPFFDGHWEVTHTTDGRESPDLVPPNGKAIYRRTIPPTATGAQPHVSEMRSKAFRPKEGEKLLRGLPVYRCRDMESPAISPMLGIESPSRRTTIHVSLPNVNGACEYRTSATVTHCDDRSGEPVRLTAFPTRRDFKPPSAKRPRIVPSRPEPRNAEQWIATRYGTDTDDDFSAGDVMLEECVAMPSDPMKPITTGASSSSTTTNTSQAVAAELAVLRSLKPETGSAHLTIPVPGSHRPESTGSHRSPYLSNGSYGLAVMRSPRTSSMSNVSTDEGSVEPSNGQGLDQSGSEGLYHASKASPHEYSSDSEGSSPQLMTFPGTQQQQQQQSSTDPFSHHYRHMVRRIGGTGSVGGDGMVFSNMESSKPTGAPVYPSITDTVRPVHRLHLRPSRVPSGSSEEREPIESYVYEYEA</sequence>
<evidence type="ECO:0000256" key="4">
    <source>
        <dbReference type="SAM" id="Phobius"/>
    </source>
</evidence>
<dbReference type="Gene3D" id="2.60.120.290">
    <property type="entry name" value="Spermadhesin, CUB domain"/>
    <property type="match status" value="1"/>
</dbReference>
<organism evidence="7 8">
    <name type="scientific">Fasciola hepatica</name>
    <name type="common">Liver fluke</name>
    <dbReference type="NCBI Taxonomy" id="6192"/>
    <lineage>
        <taxon>Eukaryota</taxon>
        <taxon>Metazoa</taxon>
        <taxon>Spiralia</taxon>
        <taxon>Lophotrochozoa</taxon>
        <taxon>Platyhelminthes</taxon>
        <taxon>Trematoda</taxon>
        <taxon>Digenea</taxon>
        <taxon>Plagiorchiida</taxon>
        <taxon>Echinostomata</taxon>
        <taxon>Echinostomatoidea</taxon>
        <taxon>Fasciolidae</taxon>
        <taxon>Fasciola</taxon>
    </lineage>
</organism>
<evidence type="ECO:0000256" key="5">
    <source>
        <dbReference type="SAM" id="SignalP"/>
    </source>
</evidence>
<evidence type="ECO:0000256" key="2">
    <source>
        <dbReference type="PROSITE-ProRule" id="PRU00124"/>
    </source>
</evidence>
<dbReference type="PROSITE" id="PS50068">
    <property type="entry name" value="LDLRA_2"/>
    <property type="match status" value="1"/>
</dbReference>
<keyword evidence="5" id="KW-0732">Signal</keyword>
<dbReference type="CDD" id="cd00041">
    <property type="entry name" value="CUB"/>
    <property type="match status" value="1"/>
</dbReference>
<dbReference type="InterPro" id="IPR000859">
    <property type="entry name" value="CUB_dom"/>
</dbReference>
<keyword evidence="4" id="KW-0812">Transmembrane</keyword>
<feature type="disulfide bond" evidence="2">
    <location>
        <begin position="521"/>
        <end position="539"/>
    </location>
</feature>
<feature type="compositionally biased region" description="Polar residues" evidence="3">
    <location>
        <begin position="1232"/>
        <end position="1260"/>
    </location>
</feature>
<dbReference type="PANTHER" id="PTHR46908:SF4">
    <property type="entry name" value="TUMOR NECROSIS FACTOR-INDUCIBLE GENE 6 PROTEIN"/>
    <property type="match status" value="1"/>
</dbReference>
<feature type="compositionally biased region" description="Polar residues" evidence="3">
    <location>
        <begin position="87"/>
        <end position="96"/>
    </location>
</feature>
<dbReference type="Pfam" id="PF00431">
    <property type="entry name" value="CUB"/>
    <property type="match status" value="1"/>
</dbReference>
<feature type="region of interest" description="Disordered" evidence="3">
    <location>
        <begin position="1195"/>
        <end position="1303"/>
    </location>
</feature>
<evidence type="ECO:0000259" key="6">
    <source>
        <dbReference type="PROSITE" id="PS01180"/>
    </source>
</evidence>
<feature type="signal peptide" evidence="5">
    <location>
        <begin position="1"/>
        <end position="28"/>
    </location>
</feature>
<feature type="compositionally biased region" description="Polar residues" evidence="3">
    <location>
        <begin position="829"/>
        <end position="841"/>
    </location>
</feature>
<dbReference type="InterPro" id="IPR002172">
    <property type="entry name" value="LDrepeatLR_classA_rpt"/>
</dbReference>
<feature type="compositionally biased region" description="Low complexity" evidence="3">
    <location>
        <begin position="812"/>
        <end position="827"/>
    </location>
</feature>
<keyword evidence="1 2" id="KW-1015">Disulfide bond</keyword>
<feature type="compositionally biased region" description="Basic and acidic residues" evidence="3">
    <location>
        <begin position="920"/>
        <end position="931"/>
    </location>
</feature>
<feature type="transmembrane region" description="Helical" evidence="4">
    <location>
        <begin position="599"/>
        <end position="619"/>
    </location>
</feature>
<dbReference type="Gene3D" id="4.10.400.10">
    <property type="entry name" value="Low-density Lipoprotein Receptor"/>
    <property type="match status" value="1"/>
</dbReference>
<dbReference type="SMART" id="SM00042">
    <property type="entry name" value="CUB"/>
    <property type="match status" value="1"/>
</dbReference>
<feature type="chain" id="PRO_5020038913" evidence="5">
    <location>
        <begin position="29"/>
        <end position="1382"/>
    </location>
</feature>
<feature type="compositionally biased region" description="Basic and acidic residues" evidence="3">
    <location>
        <begin position="103"/>
        <end position="116"/>
    </location>
</feature>
<evidence type="ECO:0000256" key="1">
    <source>
        <dbReference type="ARBA" id="ARBA00023157"/>
    </source>
</evidence>
<keyword evidence="4" id="KW-1133">Transmembrane helix</keyword>
<dbReference type="CDD" id="cd00112">
    <property type="entry name" value="LDLa"/>
    <property type="match status" value="1"/>
</dbReference>
<evidence type="ECO:0000313" key="7">
    <source>
        <dbReference type="EMBL" id="THD28335.1"/>
    </source>
</evidence>
<feature type="compositionally biased region" description="Polar residues" evidence="3">
    <location>
        <begin position="934"/>
        <end position="943"/>
    </location>
</feature>
<name>A0A4E0RKJ7_FASHE</name>
<dbReference type="PROSITE" id="PS01180">
    <property type="entry name" value="CUB"/>
    <property type="match status" value="1"/>
</dbReference>
<dbReference type="Proteomes" id="UP000230066">
    <property type="component" value="Unassembled WGS sequence"/>
</dbReference>
<feature type="domain" description="CUB" evidence="6">
    <location>
        <begin position="118"/>
        <end position="260"/>
    </location>
</feature>
<feature type="disulfide bond" evidence="2">
    <location>
        <begin position="514"/>
        <end position="526"/>
    </location>
</feature>
<dbReference type="FunFam" id="2.60.120.290:FF:000005">
    <property type="entry name" value="Procollagen C-endopeptidase enhancer 1"/>
    <property type="match status" value="1"/>
</dbReference>
<feature type="region of interest" description="Disordered" evidence="3">
    <location>
        <begin position="43"/>
        <end position="116"/>
    </location>
</feature>
<dbReference type="InterPro" id="IPR036055">
    <property type="entry name" value="LDL_receptor-like_sf"/>
</dbReference>
<feature type="compositionally biased region" description="Polar residues" evidence="3">
    <location>
        <begin position="1277"/>
        <end position="1291"/>
    </location>
</feature>
<gene>
    <name evidence="7" type="ORF">D915_000810</name>
</gene>
<reference evidence="7" key="1">
    <citation type="submission" date="2019-03" db="EMBL/GenBank/DDBJ databases">
        <title>Improved annotation for the trematode Fasciola hepatica.</title>
        <authorList>
            <person name="Choi Y.-J."/>
            <person name="Martin J."/>
            <person name="Mitreva M."/>
        </authorList>
    </citation>
    <scope>NUCLEOTIDE SEQUENCE [LARGE SCALE GENOMIC DNA]</scope>
</reference>
<feature type="region of interest" description="Disordered" evidence="3">
    <location>
        <begin position="1102"/>
        <end position="1122"/>
    </location>
</feature>
<keyword evidence="8" id="KW-1185">Reference proteome</keyword>
<feature type="region of interest" description="Disordered" evidence="3">
    <location>
        <begin position="1356"/>
        <end position="1382"/>
    </location>
</feature>
<feature type="compositionally biased region" description="Polar residues" evidence="3">
    <location>
        <begin position="1210"/>
        <end position="1223"/>
    </location>
</feature>
<dbReference type="InterPro" id="IPR035914">
    <property type="entry name" value="Sperma_CUB_dom_sf"/>
</dbReference>
<dbReference type="PANTHER" id="PTHR46908">
    <property type="entry name" value="CUBILIN-LIKE PROTEIN"/>
    <property type="match status" value="1"/>
</dbReference>
<feature type="compositionally biased region" description="Polar residues" evidence="3">
    <location>
        <begin position="856"/>
        <end position="865"/>
    </location>
</feature>
<feature type="region of interest" description="Disordered" evidence="3">
    <location>
        <begin position="920"/>
        <end position="947"/>
    </location>
</feature>